<keyword evidence="2" id="KW-1185">Reference proteome</keyword>
<dbReference type="EMBL" id="DUZY01000008">
    <property type="protein sequence ID" value="DAD48390.1"/>
    <property type="molecule type" value="Genomic_DNA"/>
</dbReference>
<name>A0A822ZV58_NELNU</name>
<organism evidence="1 2">
    <name type="scientific">Nelumbo nucifera</name>
    <name type="common">Sacred lotus</name>
    <dbReference type="NCBI Taxonomy" id="4432"/>
    <lineage>
        <taxon>Eukaryota</taxon>
        <taxon>Viridiplantae</taxon>
        <taxon>Streptophyta</taxon>
        <taxon>Embryophyta</taxon>
        <taxon>Tracheophyta</taxon>
        <taxon>Spermatophyta</taxon>
        <taxon>Magnoliopsida</taxon>
        <taxon>Proteales</taxon>
        <taxon>Nelumbonaceae</taxon>
        <taxon>Nelumbo</taxon>
    </lineage>
</organism>
<proteinExistence type="predicted"/>
<dbReference type="AlphaFoldDB" id="A0A822ZV58"/>
<comment type="caution">
    <text evidence="1">The sequence shown here is derived from an EMBL/GenBank/DDBJ whole genome shotgun (WGS) entry which is preliminary data.</text>
</comment>
<gene>
    <name evidence="1" type="ORF">HUJ06_018327</name>
</gene>
<protein>
    <submittedName>
        <fullName evidence="1">Uncharacterized protein</fullName>
    </submittedName>
</protein>
<reference evidence="1 2" key="1">
    <citation type="journal article" date="2020" name="Mol. Biol. Evol.">
        <title>Distinct Expression and Methylation Patterns for Genes with Different Fates following a Single Whole-Genome Duplication in Flowering Plants.</title>
        <authorList>
            <person name="Shi T."/>
            <person name="Rahmani R.S."/>
            <person name="Gugger P.F."/>
            <person name="Wang M."/>
            <person name="Li H."/>
            <person name="Zhang Y."/>
            <person name="Li Z."/>
            <person name="Wang Q."/>
            <person name="Van de Peer Y."/>
            <person name="Marchal K."/>
            <person name="Chen J."/>
        </authorList>
    </citation>
    <scope>NUCLEOTIDE SEQUENCE [LARGE SCALE GENOMIC DNA]</scope>
    <source>
        <tissue evidence="1">Leaf</tissue>
    </source>
</reference>
<accession>A0A822ZV58</accession>
<sequence length="48" mass="5793">MHILQPSKHGGHQFYKLHRSTYILDYAEYILGGQWYNTWRILISLTNK</sequence>
<dbReference type="Proteomes" id="UP000607653">
    <property type="component" value="Unassembled WGS sequence"/>
</dbReference>
<evidence type="ECO:0000313" key="2">
    <source>
        <dbReference type="Proteomes" id="UP000607653"/>
    </source>
</evidence>
<evidence type="ECO:0000313" key="1">
    <source>
        <dbReference type="EMBL" id="DAD48390.1"/>
    </source>
</evidence>